<accession>C5DF88</accession>
<dbReference type="OrthoDB" id="4036433at2759"/>
<feature type="chain" id="PRO_5002948707" evidence="1">
    <location>
        <begin position="23"/>
        <end position="394"/>
    </location>
</feature>
<reference evidence="2 3" key="1">
    <citation type="journal article" date="2009" name="Genome Res.">
        <title>Comparative genomics of protoploid Saccharomycetaceae.</title>
        <authorList>
            <consortium name="The Genolevures Consortium"/>
            <person name="Souciet J.-L."/>
            <person name="Dujon B."/>
            <person name="Gaillardin C."/>
            <person name="Johnston M."/>
            <person name="Baret P.V."/>
            <person name="Cliften P."/>
            <person name="Sherman D.J."/>
            <person name="Weissenbach J."/>
            <person name="Westhof E."/>
            <person name="Wincker P."/>
            <person name="Jubin C."/>
            <person name="Poulain J."/>
            <person name="Barbe V."/>
            <person name="Segurens B."/>
            <person name="Artiguenave F."/>
            <person name="Anthouard V."/>
            <person name="Vacherie B."/>
            <person name="Val M.-E."/>
            <person name="Fulton R.S."/>
            <person name="Minx P."/>
            <person name="Wilson R."/>
            <person name="Durrens P."/>
            <person name="Jean G."/>
            <person name="Marck C."/>
            <person name="Martin T."/>
            <person name="Nikolski M."/>
            <person name="Rolland T."/>
            <person name="Seret M.-L."/>
            <person name="Casaregola S."/>
            <person name="Despons L."/>
            <person name="Fairhead C."/>
            <person name="Fischer G."/>
            <person name="Lafontaine I."/>
            <person name="Leh V."/>
            <person name="Lemaire M."/>
            <person name="de Montigny J."/>
            <person name="Neuveglise C."/>
            <person name="Thierry A."/>
            <person name="Blanc-Lenfle I."/>
            <person name="Bleykasten C."/>
            <person name="Diffels J."/>
            <person name="Fritsch E."/>
            <person name="Frangeul L."/>
            <person name="Goeffon A."/>
            <person name="Jauniaux N."/>
            <person name="Kachouri-Lafond R."/>
            <person name="Payen C."/>
            <person name="Potier S."/>
            <person name="Pribylova L."/>
            <person name="Ozanne C."/>
            <person name="Richard G.-F."/>
            <person name="Sacerdot C."/>
            <person name="Straub M.-L."/>
            <person name="Talla E."/>
        </authorList>
    </citation>
    <scope>NUCLEOTIDE SEQUENCE [LARGE SCALE GENOMIC DNA]</scope>
    <source>
        <strain evidence="3">ATCC 56472 / CBS 6340 / NRRL Y-8284</strain>
    </source>
</reference>
<dbReference type="GeneID" id="8295523"/>
<dbReference type="KEGG" id="lth:KLTH0D13134g"/>
<organism evidence="2 3">
    <name type="scientific">Lachancea thermotolerans (strain ATCC 56472 / CBS 6340 / NRRL Y-8284)</name>
    <name type="common">Yeast</name>
    <name type="synonym">Kluyveromyces thermotolerans</name>
    <dbReference type="NCBI Taxonomy" id="559295"/>
    <lineage>
        <taxon>Eukaryota</taxon>
        <taxon>Fungi</taxon>
        <taxon>Dikarya</taxon>
        <taxon>Ascomycota</taxon>
        <taxon>Saccharomycotina</taxon>
        <taxon>Saccharomycetes</taxon>
        <taxon>Saccharomycetales</taxon>
        <taxon>Saccharomycetaceae</taxon>
        <taxon>Lachancea</taxon>
    </lineage>
</organism>
<gene>
    <name evidence="2" type="ordered locus">KLTH0D13134g</name>
</gene>
<keyword evidence="1" id="KW-0732">Signal</keyword>
<dbReference type="EMBL" id="CU928168">
    <property type="protein sequence ID" value="CAR22843.1"/>
    <property type="molecule type" value="Genomic_DNA"/>
</dbReference>
<feature type="signal peptide" evidence="1">
    <location>
        <begin position="1"/>
        <end position="22"/>
    </location>
</feature>
<dbReference type="eggNOG" id="ENOG502SFEA">
    <property type="taxonomic scope" value="Eukaryota"/>
</dbReference>
<evidence type="ECO:0000256" key="1">
    <source>
        <dbReference type="SAM" id="SignalP"/>
    </source>
</evidence>
<evidence type="ECO:0000313" key="3">
    <source>
        <dbReference type="Proteomes" id="UP000002036"/>
    </source>
</evidence>
<dbReference type="HOGENOM" id="CLU_700338_0_0_1"/>
<dbReference type="InParanoid" id="C5DF88"/>
<dbReference type="AlphaFoldDB" id="C5DF88"/>
<dbReference type="RefSeq" id="XP_002553281.1">
    <property type="nucleotide sequence ID" value="XM_002553235.1"/>
</dbReference>
<protein>
    <submittedName>
        <fullName evidence="2">KLTH0D13134p</fullName>
    </submittedName>
</protein>
<name>C5DF88_LACTC</name>
<sequence length="394" mass="44293">MKPWILECFSLLAYANIRFILCSNYETLNSIAARDSKKQSSRFGLELEPGCMSKCLIAPLMKDVQQNAYVLGRLDNHTELYPGVSSCLLDIEKKNSLGQYRSEEAIVFEYYACIINVELRVLADLREQRKLHQYPLKGNWLAKDVSILANATKCLVIVAILIAFRRYIELSFLKVVEELRSQSCLLMTALDLRINALASNVSNFGTSMGTKLQKLRKRVKVGVQSSLETKTVSILSKENMGNTEKFPAIEKNCVGRQAKVVDEFSICSHEPGGDEPSGDFGLPLQRSEQLPLELASKKKGLLFDLTTKKGRNDWKEYINRDIRRIAAHQINAAGQSAIVKSSVDCNSGGSKENDVLDDTLQNVPLYDRHGKPLRRICVPGIGWISRKKYLEQRG</sequence>
<dbReference type="Proteomes" id="UP000002036">
    <property type="component" value="Chromosome D"/>
</dbReference>
<proteinExistence type="predicted"/>
<evidence type="ECO:0000313" key="2">
    <source>
        <dbReference type="EMBL" id="CAR22843.1"/>
    </source>
</evidence>
<keyword evidence="3" id="KW-1185">Reference proteome</keyword>